<feature type="compositionally biased region" description="Basic residues" evidence="1">
    <location>
        <begin position="639"/>
        <end position="649"/>
    </location>
</feature>
<feature type="region of interest" description="Disordered" evidence="1">
    <location>
        <begin position="630"/>
        <end position="660"/>
    </location>
</feature>
<feature type="compositionally biased region" description="Basic and acidic residues" evidence="1">
    <location>
        <begin position="141"/>
        <end position="150"/>
    </location>
</feature>
<feature type="compositionally biased region" description="Low complexity" evidence="1">
    <location>
        <begin position="27"/>
        <end position="44"/>
    </location>
</feature>
<accession>A0A6A6NT29</accession>
<feature type="compositionally biased region" description="Low complexity" evidence="1">
    <location>
        <begin position="120"/>
        <end position="135"/>
    </location>
</feature>
<sequence length="774" mass="85109">MARLRDVNITAFFKPADCDDRKPVPGARASAQRSTQTSSRTPPARSDRRLDAKKPRKRQLASVDAHQPPLKRPSPSPSPHRPPKATPAQSTMQTRAQSARDTSADVATSSNQLRSDAANQSFSSLASLSQTTTTSRRIIKNGHEIVRTSDTEDDSDSSLEDLSALIAGNNRKKPPNPQSTFTPPSRSVGDGGRDMNRNYRFRSSASDLFPKSRTKAPRVFQKPNYSFTLDQLVDVAGKNAERDKRVAEQRKLLEASSETGTNGATSDVGSDLEDEEGRAHQQKLRLAVERTVTRETQVVCNLFGETPQEKARNPFPKDALPKDGWTALLQGEKTRDQAFLSGFVATMNTVHHLPVEVLLWILDDILLQPREDLNYAYSALLETSWKRLRPLLDRNLLQSMLRTLGCLEDAYDLEKQVPHSFQEPNSPKPSAPPGLARFLQLLCKLGGIMLDDAREYAIAVLLRLSLDNSVRSSALILGCLQDALLELITGISASVADPTLSRLARQLYSALAISSSADAKSKNALSILQYWLVSTIPATHPLTHKFRRHMAMCSFLGSSSRAIPDYIEAKYFEYILVSLSKDEQYTPTRTTDYAALGARMSLLDVAIDIGFRPMHFEDLLCPDEVVPASDAAGEGGKSSKQKPRSKLFQKRGAPAKPKRPAAEAAFNAAVAAVAHRIAWIGERIIEGGSGHMPRVEAKQIISRLQFRLEHAVSTERRRRRGVLDVVEFGEDSDGDKPGLKTWLVRPDGAKESADGTPAETEHNGVGPIDSEGFG</sequence>
<organism evidence="2 3">
    <name type="scientific">Lineolata rhizophorae</name>
    <dbReference type="NCBI Taxonomy" id="578093"/>
    <lineage>
        <taxon>Eukaryota</taxon>
        <taxon>Fungi</taxon>
        <taxon>Dikarya</taxon>
        <taxon>Ascomycota</taxon>
        <taxon>Pezizomycotina</taxon>
        <taxon>Dothideomycetes</taxon>
        <taxon>Dothideomycetes incertae sedis</taxon>
        <taxon>Lineolatales</taxon>
        <taxon>Lineolataceae</taxon>
        <taxon>Lineolata</taxon>
    </lineage>
</organism>
<gene>
    <name evidence="2" type="ORF">BDY21DRAFT_352205</name>
</gene>
<protein>
    <submittedName>
        <fullName evidence="2">Uncharacterized protein</fullName>
    </submittedName>
</protein>
<evidence type="ECO:0000313" key="3">
    <source>
        <dbReference type="Proteomes" id="UP000799766"/>
    </source>
</evidence>
<evidence type="ECO:0000256" key="1">
    <source>
        <dbReference type="SAM" id="MobiDB-lite"/>
    </source>
</evidence>
<feature type="region of interest" description="Disordered" evidence="1">
    <location>
        <begin position="730"/>
        <end position="774"/>
    </location>
</feature>
<feature type="compositionally biased region" description="Polar residues" evidence="1">
    <location>
        <begin position="87"/>
        <end position="119"/>
    </location>
</feature>
<name>A0A6A6NT29_9PEZI</name>
<dbReference type="AlphaFoldDB" id="A0A6A6NT29"/>
<dbReference type="OrthoDB" id="5350396at2759"/>
<dbReference type="Proteomes" id="UP000799766">
    <property type="component" value="Unassembled WGS sequence"/>
</dbReference>
<feature type="compositionally biased region" description="Polar residues" evidence="1">
    <location>
        <begin position="256"/>
        <end position="268"/>
    </location>
</feature>
<dbReference type="EMBL" id="MU001690">
    <property type="protein sequence ID" value="KAF2454582.1"/>
    <property type="molecule type" value="Genomic_DNA"/>
</dbReference>
<feature type="compositionally biased region" description="Pro residues" evidence="1">
    <location>
        <begin position="70"/>
        <end position="80"/>
    </location>
</feature>
<feature type="region of interest" description="Disordered" evidence="1">
    <location>
        <begin position="253"/>
        <end position="282"/>
    </location>
</feature>
<proteinExistence type="predicted"/>
<feature type="region of interest" description="Disordered" evidence="1">
    <location>
        <begin position="15"/>
        <end position="206"/>
    </location>
</feature>
<evidence type="ECO:0000313" key="2">
    <source>
        <dbReference type="EMBL" id="KAF2454582.1"/>
    </source>
</evidence>
<reference evidence="2" key="1">
    <citation type="journal article" date="2020" name="Stud. Mycol.">
        <title>101 Dothideomycetes genomes: a test case for predicting lifestyles and emergence of pathogens.</title>
        <authorList>
            <person name="Haridas S."/>
            <person name="Albert R."/>
            <person name="Binder M."/>
            <person name="Bloem J."/>
            <person name="Labutti K."/>
            <person name="Salamov A."/>
            <person name="Andreopoulos B."/>
            <person name="Baker S."/>
            <person name="Barry K."/>
            <person name="Bills G."/>
            <person name="Bluhm B."/>
            <person name="Cannon C."/>
            <person name="Castanera R."/>
            <person name="Culley D."/>
            <person name="Daum C."/>
            <person name="Ezra D."/>
            <person name="Gonzalez J."/>
            <person name="Henrissat B."/>
            <person name="Kuo A."/>
            <person name="Liang C."/>
            <person name="Lipzen A."/>
            <person name="Lutzoni F."/>
            <person name="Magnuson J."/>
            <person name="Mondo S."/>
            <person name="Nolan M."/>
            <person name="Ohm R."/>
            <person name="Pangilinan J."/>
            <person name="Park H.-J."/>
            <person name="Ramirez L."/>
            <person name="Alfaro M."/>
            <person name="Sun H."/>
            <person name="Tritt A."/>
            <person name="Yoshinaga Y."/>
            <person name="Zwiers L.-H."/>
            <person name="Turgeon B."/>
            <person name="Goodwin S."/>
            <person name="Spatafora J."/>
            <person name="Crous P."/>
            <person name="Grigoriev I."/>
        </authorList>
    </citation>
    <scope>NUCLEOTIDE SEQUENCE</scope>
    <source>
        <strain evidence="2">ATCC 16933</strain>
    </source>
</reference>
<keyword evidence="3" id="KW-1185">Reference proteome</keyword>